<dbReference type="BioCyc" id="SCEL448385:SCE_RS49505-MONOMER"/>
<dbReference type="AlphaFoldDB" id="A9GK27"/>
<dbReference type="RefSeq" id="WP_012238971.1">
    <property type="nucleotide sequence ID" value="NC_010162.1"/>
</dbReference>
<dbReference type="EMBL" id="AM746676">
    <property type="protein sequence ID" value="CAN96522.1"/>
    <property type="molecule type" value="Genomic_DNA"/>
</dbReference>
<protein>
    <submittedName>
        <fullName evidence="1">Uncharacterized protein</fullName>
    </submittedName>
</protein>
<dbReference type="STRING" id="448385.sce6355"/>
<proteinExistence type="predicted"/>
<dbReference type="OrthoDB" id="583296at2"/>
<accession>A9GK27</accession>
<sequence length="316" mass="33107">MNVTYPALNRLHAQPEIHRVEILARRAALAAILLAAAACGEIEDRSCPGDDPECSRVAMPLIQFTVPTIQCIDGSSDAVIEFSSSNGYASYQPAADQWVKIMDASGALVPPYLSPGDPYITPVYTSPPLTLTPGAIYTVEIVTGTGVHAYPGVDPDFPYTNVPLTAPACAPDSGKGMTWGKYATDPITGVLQVGCQPGGSFDCDPFHGDTSCSTPLPVLCKNPLALPEPATFTVSPDATHVWSGNVVATTPAVAPAAAGLNSRAAVNAYCAAEFGAGWEVAEFHDGSGWNFTAYGNVGTAPRFWVDINDQPDGTCW</sequence>
<name>A9GK27_SORC5</name>
<dbReference type="HOGENOM" id="CLU_879699_0_0_7"/>
<reference evidence="1 2" key="1">
    <citation type="journal article" date="2007" name="Nat. Biotechnol.">
        <title>Complete genome sequence of the myxobacterium Sorangium cellulosum.</title>
        <authorList>
            <person name="Schneiker S."/>
            <person name="Perlova O."/>
            <person name="Kaiser O."/>
            <person name="Gerth K."/>
            <person name="Alici A."/>
            <person name="Altmeyer M.O."/>
            <person name="Bartels D."/>
            <person name="Bekel T."/>
            <person name="Beyer S."/>
            <person name="Bode E."/>
            <person name="Bode H.B."/>
            <person name="Bolten C.J."/>
            <person name="Choudhuri J.V."/>
            <person name="Doss S."/>
            <person name="Elnakady Y.A."/>
            <person name="Frank B."/>
            <person name="Gaigalat L."/>
            <person name="Goesmann A."/>
            <person name="Groeger C."/>
            <person name="Gross F."/>
            <person name="Jelsbak L."/>
            <person name="Jelsbak L."/>
            <person name="Kalinowski J."/>
            <person name="Kegler C."/>
            <person name="Knauber T."/>
            <person name="Konietzny S."/>
            <person name="Kopp M."/>
            <person name="Krause L."/>
            <person name="Krug D."/>
            <person name="Linke B."/>
            <person name="Mahmud T."/>
            <person name="Martinez-Arias R."/>
            <person name="McHardy A.C."/>
            <person name="Merai M."/>
            <person name="Meyer F."/>
            <person name="Mormann S."/>
            <person name="Munoz-Dorado J."/>
            <person name="Perez J."/>
            <person name="Pradella S."/>
            <person name="Rachid S."/>
            <person name="Raddatz G."/>
            <person name="Rosenau F."/>
            <person name="Rueckert C."/>
            <person name="Sasse F."/>
            <person name="Scharfe M."/>
            <person name="Schuster S.C."/>
            <person name="Suen G."/>
            <person name="Treuner-Lange A."/>
            <person name="Velicer G.J."/>
            <person name="Vorholter F.-J."/>
            <person name="Weissman K.J."/>
            <person name="Welch R.D."/>
            <person name="Wenzel S.C."/>
            <person name="Whitworth D.E."/>
            <person name="Wilhelm S."/>
            <person name="Wittmann C."/>
            <person name="Bloecker H."/>
            <person name="Puehler A."/>
            <person name="Mueller R."/>
        </authorList>
    </citation>
    <scope>NUCLEOTIDE SEQUENCE [LARGE SCALE GENOMIC DNA]</scope>
    <source>
        <strain evidence="2">So ce56</strain>
    </source>
</reference>
<dbReference type="KEGG" id="scl:sce6355"/>
<dbReference type="Proteomes" id="UP000002139">
    <property type="component" value="Chromosome"/>
</dbReference>
<gene>
    <name evidence="1" type="ordered locus">sce6355</name>
</gene>
<evidence type="ECO:0000313" key="2">
    <source>
        <dbReference type="Proteomes" id="UP000002139"/>
    </source>
</evidence>
<evidence type="ECO:0000313" key="1">
    <source>
        <dbReference type="EMBL" id="CAN96522.1"/>
    </source>
</evidence>
<organism evidence="1 2">
    <name type="scientific">Sorangium cellulosum (strain So ce56)</name>
    <name type="common">Polyangium cellulosum (strain So ce56)</name>
    <dbReference type="NCBI Taxonomy" id="448385"/>
    <lineage>
        <taxon>Bacteria</taxon>
        <taxon>Pseudomonadati</taxon>
        <taxon>Myxococcota</taxon>
        <taxon>Polyangia</taxon>
        <taxon>Polyangiales</taxon>
        <taxon>Polyangiaceae</taxon>
        <taxon>Sorangium</taxon>
    </lineage>
</organism>
<keyword evidence="2" id="KW-1185">Reference proteome</keyword>